<keyword evidence="4" id="KW-1185">Reference proteome</keyword>
<organism evidence="3 4">
    <name type="scientific">Capronia coronata CBS 617.96</name>
    <dbReference type="NCBI Taxonomy" id="1182541"/>
    <lineage>
        <taxon>Eukaryota</taxon>
        <taxon>Fungi</taxon>
        <taxon>Dikarya</taxon>
        <taxon>Ascomycota</taxon>
        <taxon>Pezizomycotina</taxon>
        <taxon>Eurotiomycetes</taxon>
        <taxon>Chaetothyriomycetidae</taxon>
        <taxon>Chaetothyriales</taxon>
        <taxon>Herpotrichiellaceae</taxon>
        <taxon>Capronia</taxon>
    </lineage>
</organism>
<dbReference type="EMBL" id="AMWN01000002">
    <property type="protein sequence ID" value="EXJ93962.1"/>
    <property type="molecule type" value="Genomic_DNA"/>
</dbReference>
<dbReference type="AlphaFoldDB" id="W9YM40"/>
<feature type="domain" description="Clr5" evidence="2">
    <location>
        <begin position="25"/>
        <end position="77"/>
    </location>
</feature>
<dbReference type="STRING" id="1182541.W9YM40"/>
<name>W9YM40_9EURO</name>
<evidence type="ECO:0000313" key="4">
    <source>
        <dbReference type="Proteomes" id="UP000019484"/>
    </source>
</evidence>
<dbReference type="eggNOG" id="ENOG502SWPC">
    <property type="taxonomic scope" value="Eukaryota"/>
</dbReference>
<feature type="region of interest" description="Disordered" evidence="1">
    <location>
        <begin position="1"/>
        <end position="27"/>
    </location>
</feature>
<accession>W9YM40</accession>
<gene>
    <name evidence="3" type="ORF">A1O1_02355</name>
</gene>
<dbReference type="Pfam" id="PF14420">
    <property type="entry name" value="Clr5"/>
    <property type="match status" value="1"/>
</dbReference>
<dbReference type="InterPro" id="IPR025676">
    <property type="entry name" value="Clr5_dom"/>
</dbReference>
<protein>
    <recommendedName>
        <fullName evidence="2">Clr5 domain-containing protein</fullName>
    </recommendedName>
</protein>
<dbReference type="PANTHER" id="PTHR38788:SF3">
    <property type="entry name" value="CLR5 DOMAIN-CONTAINING PROTEIN"/>
    <property type="match status" value="1"/>
</dbReference>
<dbReference type="InterPro" id="IPR011990">
    <property type="entry name" value="TPR-like_helical_dom_sf"/>
</dbReference>
<reference evidence="3 4" key="1">
    <citation type="submission" date="2013-03" db="EMBL/GenBank/DDBJ databases">
        <title>The Genome Sequence of Capronia coronata CBS 617.96.</title>
        <authorList>
            <consortium name="The Broad Institute Genomics Platform"/>
            <person name="Cuomo C."/>
            <person name="de Hoog S."/>
            <person name="Gorbushina A."/>
            <person name="Walker B."/>
            <person name="Young S.K."/>
            <person name="Zeng Q."/>
            <person name="Gargeya S."/>
            <person name="Fitzgerald M."/>
            <person name="Haas B."/>
            <person name="Abouelleil A."/>
            <person name="Allen A.W."/>
            <person name="Alvarado L."/>
            <person name="Arachchi H.M."/>
            <person name="Berlin A.M."/>
            <person name="Chapman S.B."/>
            <person name="Gainer-Dewar J."/>
            <person name="Goldberg J."/>
            <person name="Griggs A."/>
            <person name="Gujja S."/>
            <person name="Hansen M."/>
            <person name="Howarth C."/>
            <person name="Imamovic A."/>
            <person name="Ireland A."/>
            <person name="Larimer J."/>
            <person name="McCowan C."/>
            <person name="Murphy C."/>
            <person name="Pearson M."/>
            <person name="Poon T.W."/>
            <person name="Priest M."/>
            <person name="Roberts A."/>
            <person name="Saif S."/>
            <person name="Shea T."/>
            <person name="Sisk P."/>
            <person name="Sykes S."/>
            <person name="Wortman J."/>
            <person name="Nusbaum C."/>
            <person name="Birren B."/>
        </authorList>
    </citation>
    <scope>NUCLEOTIDE SEQUENCE [LARGE SCALE GENOMIC DNA]</scope>
    <source>
        <strain evidence="3 4">CBS 617.96</strain>
    </source>
</reference>
<dbReference type="PANTHER" id="PTHR38788">
    <property type="entry name" value="CLR5 DOMAIN-CONTAINING PROTEIN"/>
    <property type="match status" value="1"/>
</dbReference>
<dbReference type="SUPFAM" id="SSF48452">
    <property type="entry name" value="TPR-like"/>
    <property type="match status" value="1"/>
</dbReference>
<dbReference type="RefSeq" id="XP_007721456.1">
    <property type="nucleotide sequence ID" value="XM_007723266.1"/>
</dbReference>
<evidence type="ECO:0000259" key="2">
    <source>
        <dbReference type="Pfam" id="PF14420"/>
    </source>
</evidence>
<comment type="caution">
    <text evidence="3">The sequence shown here is derived from an EMBL/GenBank/DDBJ whole genome shotgun (WGS) entry which is preliminary data.</text>
</comment>
<dbReference type="OrthoDB" id="539213at2759"/>
<evidence type="ECO:0000256" key="1">
    <source>
        <dbReference type="SAM" id="MobiDB-lite"/>
    </source>
</evidence>
<dbReference type="Proteomes" id="UP000019484">
    <property type="component" value="Unassembled WGS sequence"/>
</dbReference>
<dbReference type="GeneID" id="19157255"/>
<dbReference type="Gene3D" id="1.25.40.10">
    <property type="entry name" value="Tetratricopeptide repeat domain"/>
    <property type="match status" value="1"/>
</dbReference>
<proteinExistence type="predicted"/>
<dbReference type="HOGENOM" id="CLU_469313_0_0_1"/>
<evidence type="ECO:0000313" key="3">
    <source>
        <dbReference type="EMBL" id="EXJ93962.1"/>
    </source>
</evidence>
<sequence>MASAETSPVDRKGKVSKRSSNSYNSEEWRRHRPLITQLYFEEGRTLKDVAEYLKREFDFAPTERMYKSRLHTWGLDKKKKEHEMLELVRQGLQQKGEDKDKVFLVRGRQVSLADALHYFNRKGIKDPSSLLDGQHDISGEFSSPEDAGARTPLSCHNDMFDGHRDGSDYEISRSPVEMDELDKSNGITFALPGFNIAEQRLAALQDALNIPELPPMPPFRTLAVESFVAHTPVSPDDQRYLDAVFQNMQSHYMNLFSARNLSIHNTTGTWTATSDDALADRFYYSMYHGYSFLWNGQKDRAFDNFYKAFALIEGLLKDDQVGFMIYIFDLIIRHDDTGYEEPLLMLLQHLADMAKAVFESEEHPVFLIANYMNHAPMPRAWLAEATLRRLLDFFQDSIGYFHPETIALLQTFATGLMNRKRFPEAAVRFQQLVDAFETTLSKQCYEVCYALRSTSEAYFHMEQYPQALQALKVALERAEALSRLEEREIYVRCLRGMAEISHKLGRKDEANETMQYVVNICRDAFGPEHPFTNRAKMHLKSILKGDAATVSAIPPMVYRLGRGGNAAKYIWISRSSPTRLQA</sequence>